<sequence>MKAKTRFIQSVLKTSADQAIGPMPWSRGKPRKAQTTKRIEEIRKSA</sequence>
<feature type="region of interest" description="Disordered" evidence="1">
    <location>
        <begin position="19"/>
        <end position="46"/>
    </location>
</feature>
<reference evidence="2 3" key="1">
    <citation type="submission" date="2020-04" db="EMBL/GenBank/DDBJ databases">
        <title>Donghicola sp., a member of the Rhodobacteraceae family isolated from mangrove forest in Thailand.</title>
        <authorList>
            <person name="Charoenyingcharoen P."/>
            <person name="Yukphan P."/>
        </authorList>
    </citation>
    <scope>NUCLEOTIDE SEQUENCE [LARGE SCALE GENOMIC DNA]</scope>
    <source>
        <strain evidence="2 3">B5-SW-15</strain>
    </source>
</reference>
<name>A0A850QBB5_9RHOB</name>
<proteinExistence type="predicted"/>
<gene>
    <name evidence="2" type="ORF">HJ536_12250</name>
</gene>
<evidence type="ECO:0000256" key="1">
    <source>
        <dbReference type="SAM" id="MobiDB-lite"/>
    </source>
</evidence>
<dbReference type="RefSeq" id="WP_177157926.1">
    <property type="nucleotide sequence ID" value="NZ_JABCJE010000005.1"/>
</dbReference>
<comment type="caution">
    <text evidence="2">The sequence shown here is derived from an EMBL/GenBank/DDBJ whole genome shotgun (WGS) entry which is preliminary data.</text>
</comment>
<dbReference type="Proteomes" id="UP000592216">
    <property type="component" value="Unassembled WGS sequence"/>
</dbReference>
<evidence type="ECO:0000313" key="2">
    <source>
        <dbReference type="EMBL" id="NVO24130.1"/>
    </source>
</evidence>
<organism evidence="2 3">
    <name type="scientific">Donghicola mangrovi</name>
    <dbReference type="NCBI Taxonomy" id="2729614"/>
    <lineage>
        <taxon>Bacteria</taxon>
        <taxon>Pseudomonadati</taxon>
        <taxon>Pseudomonadota</taxon>
        <taxon>Alphaproteobacteria</taxon>
        <taxon>Rhodobacterales</taxon>
        <taxon>Roseobacteraceae</taxon>
        <taxon>Donghicola</taxon>
    </lineage>
</organism>
<accession>A0A850QBB5</accession>
<protein>
    <submittedName>
        <fullName evidence="2">Uncharacterized protein</fullName>
    </submittedName>
</protein>
<dbReference type="EMBL" id="JABCJE010000005">
    <property type="protein sequence ID" value="NVO24130.1"/>
    <property type="molecule type" value="Genomic_DNA"/>
</dbReference>
<dbReference type="AlphaFoldDB" id="A0A850QBB5"/>
<evidence type="ECO:0000313" key="3">
    <source>
        <dbReference type="Proteomes" id="UP000592216"/>
    </source>
</evidence>
<feature type="compositionally biased region" description="Basic and acidic residues" evidence="1">
    <location>
        <begin position="37"/>
        <end position="46"/>
    </location>
</feature>